<dbReference type="GO" id="GO:0022857">
    <property type="term" value="F:transmembrane transporter activity"/>
    <property type="evidence" value="ECO:0007669"/>
    <property type="project" value="UniProtKB-ARBA"/>
</dbReference>
<dbReference type="SMART" id="SM00382">
    <property type="entry name" value="AAA"/>
    <property type="match status" value="1"/>
</dbReference>
<dbReference type="SMART" id="SM00746">
    <property type="entry name" value="TRASH"/>
    <property type="match status" value="1"/>
</dbReference>
<dbReference type="PROSITE" id="PS00211">
    <property type="entry name" value="ABC_TRANSPORTER_1"/>
    <property type="match status" value="1"/>
</dbReference>
<dbReference type="InterPro" id="IPR012348">
    <property type="entry name" value="RNR-like"/>
</dbReference>
<evidence type="ECO:0000256" key="4">
    <source>
        <dbReference type="ARBA" id="ARBA00038388"/>
    </source>
</evidence>
<reference evidence="6" key="1">
    <citation type="journal article" date="2014" name="Int. J. Syst. Evol. Microbiol.">
        <title>Complete genome sequence of Corynebacterium casei LMG S-19264T (=DSM 44701T), isolated from a smear-ripened cheese.</title>
        <authorList>
            <consortium name="US DOE Joint Genome Institute (JGI-PGF)"/>
            <person name="Walter F."/>
            <person name="Albersmeier A."/>
            <person name="Kalinowski J."/>
            <person name="Ruckert C."/>
        </authorList>
    </citation>
    <scope>NUCLEOTIDE SEQUENCE</scope>
    <source>
        <strain evidence="6">KCTC 22169</strain>
    </source>
</reference>
<dbReference type="InterPro" id="IPR017911">
    <property type="entry name" value="MacB-like_ATP-bd"/>
</dbReference>
<dbReference type="InterPro" id="IPR027417">
    <property type="entry name" value="P-loop_NTPase"/>
</dbReference>
<dbReference type="GO" id="GO:0005886">
    <property type="term" value="C:plasma membrane"/>
    <property type="evidence" value="ECO:0007669"/>
    <property type="project" value="TreeGrafter"/>
</dbReference>
<evidence type="ECO:0000256" key="1">
    <source>
        <dbReference type="ARBA" id="ARBA00022448"/>
    </source>
</evidence>
<dbReference type="InterPro" id="IPR017871">
    <property type="entry name" value="ABC_transporter-like_CS"/>
</dbReference>
<dbReference type="InterPro" id="IPR003593">
    <property type="entry name" value="AAA+_ATPase"/>
</dbReference>
<keyword evidence="1" id="KW-0813">Transport</keyword>
<sequence>MTVESPQLIAANGLVKSFGRGQTQVRAVNQVSLRIGRGELVLIMGPSGSGKTTLLSMLGALLKPDQGTIAIDGQPLEQMSSRRIARFRARRMGFVFQAFNLMSALSARDNILFPARFGEGVSDTTRERADRLMDRLGLGHRRDALPAMLSGGEQQRVAIARALINDPPVILADEPTGNLDSARGQEVMMILHDIARDEGKSVLIVTHDPRVEEVADRVLWLEDGAIRDRPPQEYEWARDPVCGMRVDRQTATNRFLHQDREYVFCSSRCRERFIADPKHYVAAPDQYTL</sequence>
<dbReference type="SUPFAM" id="SSF52540">
    <property type="entry name" value="P-loop containing nucleoside triphosphate hydrolases"/>
    <property type="match status" value="1"/>
</dbReference>
<dbReference type="InterPro" id="IPR003439">
    <property type="entry name" value="ABC_transporter-like_ATP-bd"/>
</dbReference>
<name>A0A918K4H2_9GAMM</name>
<proteinExistence type="inferred from homology"/>
<comment type="similarity">
    <text evidence="4">Belongs to the ABC transporter superfamily. Macrolide exporter (TC 3.A.1.122) family.</text>
</comment>
<reference evidence="6" key="2">
    <citation type="submission" date="2020-09" db="EMBL/GenBank/DDBJ databases">
        <authorList>
            <person name="Sun Q."/>
            <person name="Kim S."/>
        </authorList>
    </citation>
    <scope>NUCLEOTIDE SEQUENCE</scope>
    <source>
        <strain evidence="6">KCTC 22169</strain>
    </source>
</reference>
<dbReference type="EMBL" id="BMXR01000003">
    <property type="protein sequence ID" value="GGX48528.1"/>
    <property type="molecule type" value="Genomic_DNA"/>
</dbReference>
<keyword evidence="3 6" id="KW-0067">ATP-binding</keyword>
<feature type="domain" description="ABC transporter" evidence="5">
    <location>
        <begin position="9"/>
        <end position="248"/>
    </location>
</feature>
<dbReference type="CDD" id="cd03255">
    <property type="entry name" value="ABC_MJ0796_LolCDE_FtsE"/>
    <property type="match status" value="1"/>
</dbReference>
<comment type="caution">
    <text evidence="6">The sequence shown here is derived from an EMBL/GenBank/DDBJ whole genome shotgun (WGS) entry which is preliminary data.</text>
</comment>
<dbReference type="InterPro" id="IPR007029">
    <property type="entry name" value="YHS_dom"/>
</dbReference>
<dbReference type="PROSITE" id="PS50893">
    <property type="entry name" value="ABC_TRANSPORTER_2"/>
    <property type="match status" value="1"/>
</dbReference>
<dbReference type="InterPro" id="IPR015854">
    <property type="entry name" value="ABC_transpr_LolD-like"/>
</dbReference>
<dbReference type="Gene3D" id="3.40.50.300">
    <property type="entry name" value="P-loop containing nucleotide triphosphate hydrolases"/>
    <property type="match status" value="1"/>
</dbReference>
<evidence type="ECO:0000313" key="6">
    <source>
        <dbReference type="EMBL" id="GGX48528.1"/>
    </source>
</evidence>
<protein>
    <submittedName>
        <fullName evidence="6">Macrolide ABC transporter ATP-binding protein</fullName>
    </submittedName>
</protein>
<gene>
    <name evidence="6" type="ORF">GCM10007392_14450</name>
</gene>
<dbReference type="RefSeq" id="WP_189607869.1">
    <property type="nucleotide sequence ID" value="NZ_BMXR01000003.1"/>
</dbReference>
<evidence type="ECO:0000256" key="3">
    <source>
        <dbReference type="ARBA" id="ARBA00022840"/>
    </source>
</evidence>
<accession>A0A918K4H2</accession>
<evidence type="ECO:0000256" key="2">
    <source>
        <dbReference type="ARBA" id="ARBA00022741"/>
    </source>
</evidence>
<dbReference type="InterPro" id="IPR009078">
    <property type="entry name" value="Ferritin-like_SF"/>
</dbReference>
<evidence type="ECO:0000313" key="7">
    <source>
        <dbReference type="Proteomes" id="UP000626148"/>
    </source>
</evidence>
<dbReference type="Proteomes" id="UP000626148">
    <property type="component" value="Unassembled WGS sequence"/>
</dbReference>
<keyword evidence="2" id="KW-0547">Nucleotide-binding</keyword>
<dbReference type="AlphaFoldDB" id="A0A918K4H2"/>
<organism evidence="6 7">
    <name type="scientific">Saccharospirillum salsuginis</name>
    <dbReference type="NCBI Taxonomy" id="418750"/>
    <lineage>
        <taxon>Bacteria</taxon>
        <taxon>Pseudomonadati</taxon>
        <taxon>Pseudomonadota</taxon>
        <taxon>Gammaproteobacteria</taxon>
        <taxon>Oceanospirillales</taxon>
        <taxon>Saccharospirillaceae</taxon>
        <taxon>Saccharospirillum</taxon>
    </lineage>
</organism>
<dbReference type="GO" id="GO:0016887">
    <property type="term" value="F:ATP hydrolysis activity"/>
    <property type="evidence" value="ECO:0007669"/>
    <property type="project" value="InterPro"/>
</dbReference>
<dbReference type="FunFam" id="3.40.50.300:FF:000032">
    <property type="entry name" value="Export ABC transporter ATP-binding protein"/>
    <property type="match status" value="1"/>
</dbReference>
<keyword evidence="7" id="KW-1185">Reference proteome</keyword>
<dbReference type="Gene3D" id="1.10.620.20">
    <property type="entry name" value="Ribonucleotide Reductase, subunit A"/>
    <property type="match status" value="1"/>
</dbReference>
<dbReference type="GO" id="GO:0005524">
    <property type="term" value="F:ATP binding"/>
    <property type="evidence" value="ECO:0007669"/>
    <property type="project" value="UniProtKB-KW"/>
</dbReference>
<dbReference type="GO" id="GO:1902495">
    <property type="term" value="C:transmembrane transporter complex"/>
    <property type="evidence" value="ECO:0007669"/>
    <property type="project" value="UniProtKB-ARBA"/>
</dbReference>
<dbReference type="Pfam" id="PF04945">
    <property type="entry name" value="YHS"/>
    <property type="match status" value="1"/>
</dbReference>
<dbReference type="GO" id="GO:0016491">
    <property type="term" value="F:oxidoreductase activity"/>
    <property type="evidence" value="ECO:0007669"/>
    <property type="project" value="InterPro"/>
</dbReference>
<evidence type="ECO:0000259" key="5">
    <source>
        <dbReference type="PROSITE" id="PS50893"/>
    </source>
</evidence>
<dbReference type="Pfam" id="PF00005">
    <property type="entry name" value="ABC_tran"/>
    <property type="match status" value="1"/>
</dbReference>
<dbReference type="PANTHER" id="PTHR24220">
    <property type="entry name" value="IMPORT ATP-BINDING PROTEIN"/>
    <property type="match status" value="1"/>
</dbReference>
<dbReference type="SUPFAM" id="SSF47240">
    <property type="entry name" value="Ferritin-like"/>
    <property type="match status" value="1"/>
</dbReference>
<dbReference type="InterPro" id="IPR011017">
    <property type="entry name" value="TRASH_dom"/>
</dbReference>